<name>A0A8T0DFP1_9TREM</name>
<feature type="region of interest" description="Disordered" evidence="1">
    <location>
        <begin position="260"/>
        <end position="314"/>
    </location>
</feature>
<keyword evidence="4" id="KW-1185">Reference proteome</keyword>
<organism evidence="3 4">
    <name type="scientific">Paragonimus westermani</name>
    <dbReference type="NCBI Taxonomy" id="34504"/>
    <lineage>
        <taxon>Eukaryota</taxon>
        <taxon>Metazoa</taxon>
        <taxon>Spiralia</taxon>
        <taxon>Lophotrochozoa</taxon>
        <taxon>Platyhelminthes</taxon>
        <taxon>Trematoda</taxon>
        <taxon>Digenea</taxon>
        <taxon>Plagiorchiida</taxon>
        <taxon>Troglotremata</taxon>
        <taxon>Troglotrematidae</taxon>
        <taxon>Paragonimus</taxon>
    </lineage>
</organism>
<feature type="transmembrane region" description="Helical" evidence="2">
    <location>
        <begin position="6"/>
        <end position="24"/>
    </location>
</feature>
<proteinExistence type="predicted"/>
<dbReference type="EMBL" id="JTDF01005446">
    <property type="protein sequence ID" value="KAF8566222.1"/>
    <property type="molecule type" value="Genomic_DNA"/>
</dbReference>
<dbReference type="OrthoDB" id="6270070at2759"/>
<reference evidence="3 4" key="1">
    <citation type="submission" date="2019-07" db="EMBL/GenBank/DDBJ databases">
        <title>Annotation for the trematode Paragonimus westermani.</title>
        <authorList>
            <person name="Choi Y.-J."/>
        </authorList>
    </citation>
    <scope>NUCLEOTIDE SEQUENCE [LARGE SCALE GENOMIC DNA]</scope>
    <source>
        <strain evidence="3">180907_Pwestermani</strain>
    </source>
</reference>
<protein>
    <submittedName>
        <fullName evidence="3">Uncharacterized protein</fullName>
    </submittedName>
</protein>
<sequence length="314" mass="34394">MFYHPARAVHIIYALAALVWLFQIEVECGKGRSGGGSRVRVSSSSGRSRIGRHSSSFSRPYRFRSSLSRSRLHSTFPTRTALLGIFIAYPMRPTVHLHTYRDLERYTVCEGVRTVYDNGTLRNYSYFICPDSLSDRSLTYCCSNDSTNNAQFCCSSDSWRNIVGGILGTGMGLVGFGMLVYCCCCRRRNRVKQPHQSLHSVTNVGVARVDSSDSSNSSLHIRNQPICPYPIPTSTDIPPPYPVDPKVPVAPSSIGAGWCDNTNTVAPPSAPVSRAETPPPPYPTDDTTASVQPSAPDPPCESDPFICDSTANNE</sequence>
<feature type="transmembrane region" description="Helical" evidence="2">
    <location>
        <begin position="162"/>
        <end position="184"/>
    </location>
</feature>
<evidence type="ECO:0000256" key="2">
    <source>
        <dbReference type="SAM" id="Phobius"/>
    </source>
</evidence>
<comment type="caution">
    <text evidence="3">The sequence shown here is derived from an EMBL/GenBank/DDBJ whole genome shotgun (WGS) entry which is preliminary data.</text>
</comment>
<evidence type="ECO:0000313" key="3">
    <source>
        <dbReference type="EMBL" id="KAF8566222.1"/>
    </source>
</evidence>
<dbReference type="AlphaFoldDB" id="A0A8T0DFP1"/>
<keyword evidence="2" id="KW-0472">Membrane</keyword>
<evidence type="ECO:0000313" key="4">
    <source>
        <dbReference type="Proteomes" id="UP000699462"/>
    </source>
</evidence>
<dbReference type="Proteomes" id="UP000699462">
    <property type="component" value="Unassembled WGS sequence"/>
</dbReference>
<gene>
    <name evidence="3" type="ORF">P879_06280</name>
</gene>
<evidence type="ECO:0000256" key="1">
    <source>
        <dbReference type="SAM" id="MobiDB-lite"/>
    </source>
</evidence>
<accession>A0A8T0DFP1</accession>
<feature type="compositionally biased region" description="Low complexity" evidence="1">
    <location>
        <begin position="38"/>
        <end position="57"/>
    </location>
</feature>
<keyword evidence="2" id="KW-0812">Transmembrane</keyword>
<keyword evidence="2" id="KW-1133">Transmembrane helix</keyword>
<feature type="region of interest" description="Disordered" evidence="1">
    <location>
        <begin position="31"/>
        <end position="57"/>
    </location>
</feature>